<comment type="similarity">
    <text evidence="1">Belongs to the PrpF family.</text>
</comment>
<sequence>MSDPERDGIPCLWMRGGTSKGAYFLAGDLPSEPAARDALLLRIMGSPDARQIDGIGGADPLTSKVAVLSPSKREDADVDYLFLQVFVDEARVSDRQGCGNILAGVGPAAIERGLVAVAGDETPVRIHMVNTGEVAEARIATPGGRVSYAGAAAIDGVPGTHAPVPLMFTGLAGSMCGALLPTGNAVDTVGGVRATLIDNGMPCVVMRASDFGIEGTESRETLEARDDLRARLEAIRLEAGPLMGLGDVAEASVPKMFLVSPPLAGGVVATRSWIPHRVHATVGVFAAVSVATACTLPGSPASEVAHLPDGDAFVVEHPTGAAEVVLERDPNGAVVRAGTLRTARKLFDGRVFPAPAR</sequence>
<name>A0A0D0Q6G9_9RHOB</name>
<dbReference type="NCBIfam" id="NF033377">
    <property type="entry name" value="OMA_tautomer"/>
    <property type="match status" value="1"/>
</dbReference>
<dbReference type="eggNOG" id="COG2828">
    <property type="taxonomic scope" value="Bacteria"/>
</dbReference>
<dbReference type="RefSeq" id="WP_040753180.1">
    <property type="nucleotide sequence ID" value="NZ_KB902276.1"/>
</dbReference>
<dbReference type="PANTHER" id="PTHR43709">
    <property type="entry name" value="ACONITATE ISOMERASE-RELATED"/>
    <property type="match status" value="1"/>
</dbReference>
<dbReference type="AlphaFoldDB" id="A0A0D0Q6G9"/>
<dbReference type="GO" id="GO:0016853">
    <property type="term" value="F:isomerase activity"/>
    <property type="evidence" value="ECO:0007669"/>
    <property type="project" value="UniProtKB-KW"/>
</dbReference>
<evidence type="ECO:0000256" key="1">
    <source>
        <dbReference type="ARBA" id="ARBA00007673"/>
    </source>
</evidence>
<comment type="caution">
    <text evidence="3">The sequence shown here is derived from an EMBL/GenBank/DDBJ whole genome shotgun (WGS) entry which is preliminary data.</text>
</comment>
<dbReference type="Proteomes" id="UP000035100">
    <property type="component" value="Unassembled WGS sequence"/>
</dbReference>
<reference evidence="3 4" key="1">
    <citation type="submission" date="2013-01" db="EMBL/GenBank/DDBJ databases">
        <authorList>
            <person name="Fiebig A."/>
            <person name="Goeker M."/>
            <person name="Klenk H.-P.P."/>
        </authorList>
    </citation>
    <scope>NUCLEOTIDE SEQUENCE [LARGE SCALE GENOMIC DNA]</scope>
    <source>
        <strain evidence="3 4">DSM 24838</strain>
    </source>
</reference>
<evidence type="ECO:0000313" key="4">
    <source>
        <dbReference type="Proteomes" id="UP000035100"/>
    </source>
</evidence>
<keyword evidence="4" id="KW-1185">Reference proteome</keyword>
<dbReference type="PATRIC" id="fig|1123501.6.peg.1718"/>
<dbReference type="InterPro" id="IPR047687">
    <property type="entry name" value="OMA_tautomer-like"/>
</dbReference>
<proteinExistence type="inferred from homology"/>
<evidence type="ECO:0000313" key="3">
    <source>
        <dbReference type="EMBL" id="KIQ70054.1"/>
    </source>
</evidence>
<dbReference type="OrthoDB" id="9779763at2"/>
<dbReference type="Gene3D" id="3.10.310.10">
    <property type="entry name" value="Diaminopimelate Epimerase, Chain A, domain 1"/>
    <property type="match status" value="2"/>
</dbReference>
<evidence type="ECO:0008006" key="5">
    <source>
        <dbReference type="Google" id="ProtNLM"/>
    </source>
</evidence>
<dbReference type="PANTHER" id="PTHR43709:SF3">
    <property type="entry name" value="ISOMERASE YBHH-RELATED"/>
    <property type="match status" value="1"/>
</dbReference>
<dbReference type="Pfam" id="PF04303">
    <property type="entry name" value="PrpF"/>
    <property type="match status" value="1"/>
</dbReference>
<dbReference type="EMBL" id="AONG01000008">
    <property type="protein sequence ID" value="KIQ70054.1"/>
    <property type="molecule type" value="Genomic_DNA"/>
</dbReference>
<dbReference type="InterPro" id="IPR007400">
    <property type="entry name" value="PrpF-like"/>
</dbReference>
<dbReference type="STRING" id="1123501.Wenmar_01624"/>
<keyword evidence="2" id="KW-0413">Isomerase</keyword>
<accession>A0A0D0Q6G9</accession>
<gene>
    <name evidence="3" type="ORF">Wenmar_01624</name>
</gene>
<organism evidence="3 4">
    <name type="scientific">Wenxinia marina DSM 24838</name>
    <dbReference type="NCBI Taxonomy" id="1123501"/>
    <lineage>
        <taxon>Bacteria</taxon>
        <taxon>Pseudomonadati</taxon>
        <taxon>Pseudomonadota</taxon>
        <taxon>Alphaproteobacteria</taxon>
        <taxon>Rhodobacterales</taxon>
        <taxon>Roseobacteraceae</taxon>
        <taxon>Wenxinia</taxon>
    </lineage>
</organism>
<dbReference type="SUPFAM" id="SSF54506">
    <property type="entry name" value="Diaminopimelate epimerase-like"/>
    <property type="match status" value="2"/>
</dbReference>
<evidence type="ECO:0000256" key="2">
    <source>
        <dbReference type="ARBA" id="ARBA00023235"/>
    </source>
</evidence>
<protein>
    <recommendedName>
        <fullName evidence="5">4-oxalomesaconate tautomerase</fullName>
    </recommendedName>
</protein>